<reference evidence="12 13" key="1">
    <citation type="submission" date="2017-04" db="EMBL/GenBank/DDBJ databases">
        <title>Unexpected and diverse lifestyles within the genus Limnohabitans.</title>
        <authorList>
            <person name="Kasalicky V."/>
            <person name="Mehrshad M."/>
            <person name="Andrei S.-A."/>
            <person name="Salcher M."/>
            <person name="Kratochvilova H."/>
            <person name="Simek K."/>
            <person name="Ghai R."/>
        </authorList>
    </citation>
    <scope>NUCLEOTIDE SEQUENCE [LARGE SCALE GENOMIC DNA]</scope>
    <source>
        <strain evidence="12 13">MWH-C5</strain>
    </source>
</reference>
<evidence type="ECO:0000256" key="4">
    <source>
        <dbReference type="ARBA" id="ARBA00022478"/>
    </source>
</evidence>
<dbReference type="Gene3D" id="3.90.940.10">
    <property type="match status" value="1"/>
</dbReference>
<evidence type="ECO:0000256" key="1">
    <source>
        <dbReference type="ARBA" id="ARBA00006711"/>
    </source>
</evidence>
<name>A0A315ELD0_9BURK</name>
<keyword evidence="7 11" id="KW-0804">Transcription</keyword>
<evidence type="ECO:0000256" key="3">
    <source>
        <dbReference type="ARBA" id="ARBA00013725"/>
    </source>
</evidence>
<evidence type="ECO:0000256" key="8">
    <source>
        <dbReference type="ARBA" id="ARBA00029924"/>
    </source>
</evidence>
<dbReference type="EMBL" id="NESP01000001">
    <property type="protein sequence ID" value="PUE58693.1"/>
    <property type="molecule type" value="Genomic_DNA"/>
</dbReference>
<keyword evidence="4 11" id="KW-0240">DNA-directed RNA polymerase</keyword>
<evidence type="ECO:0000256" key="11">
    <source>
        <dbReference type="HAMAP-Rule" id="MF_00366"/>
    </source>
</evidence>
<dbReference type="Pfam" id="PF01192">
    <property type="entry name" value="RNA_pol_Rpb6"/>
    <property type="match status" value="1"/>
</dbReference>
<comment type="caution">
    <text evidence="12">The sequence shown here is derived from an EMBL/GenBank/DDBJ whole genome shotgun (WGS) entry which is preliminary data.</text>
</comment>
<dbReference type="HAMAP" id="MF_00366">
    <property type="entry name" value="RNApol_bact_RpoZ"/>
    <property type="match status" value="1"/>
</dbReference>
<organism evidence="12 13">
    <name type="scientific">Limnohabitans curvus</name>
    <dbReference type="NCBI Taxonomy" id="323423"/>
    <lineage>
        <taxon>Bacteria</taxon>
        <taxon>Pseudomonadati</taxon>
        <taxon>Pseudomonadota</taxon>
        <taxon>Betaproteobacteria</taxon>
        <taxon>Burkholderiales</taxon>
        <taxon>Comamonadaceae</taxon>
        <taxon>Limnohabitans</taxon>
    </lineage>
</organism>
<proteinExistence type="inferred from homology"/>
<evidence type="ECO:0000256" key="7">
    <source>
        <dbReference type="ARBA" id="ARBA00023163"/>
    </source>
</evidence>
<keyword evidence="13" id="KW-1185">Reference proteome</keyword>
<keyword evidence="6 11" id="KW-0548">Nucleotidyltransferase</keyword>
<dbReference type="EC" id="2.7.7.6" evidence="2 11"/>
<evidence type="ECO:0000256" key="2">
    <source>
        <dbReference type="ARBA" id="ARBA00012418"/>
    </source>
</evidence>
<dbReference type="NCBIfam" id="TIGR00690">
    <property type="entry name" value="rpoZ"/>
    <property type="match status" value="1"/>
</dbReference>
<comment type="function">
    <text evidence="11">Promotes RNA polymerase assembly. Latches the N- and C-terminal regions of the beta' subunit thereby facilitating its interaction with the beta and alpha subunits.</text>
</comment>
<keyword evidence="5 11" id="KW-0808">Transferase</keyword>
<evidence type="ECO:0000256" key="9">
    <source>
        <dbReference type="ARBA" id="ARBA00030998"/>
    </source>
</evidence>
<dbReference type="AlphaFoldDB" id="A0A315ELD0"/>
<comment type="subunit">
    <text evidence="11">The RNAP catalytic core consists of 2 alpha, 1 beta, 1 beta' and 1 omega subunit. When a sigma factor is associated with the core the holoenzyme is formed, which can initiate transcription.</text>
</comment>
<evidence type="ECO:0000256" key="5">
    <source>
        <dbReference type="ARBA" id="ARBA00022679"/>
    </source>
</evidence>
<comment type="similarity">
    <text evidence="1 11">Belongs to the RNA polymerase subunit omega family.</text>
</comment>
<dbReference type="SMART" id="SM01409">
    <property type="entry name" value="RNA_pol_Rpb6"/>
    <property type="match status" value="1"/>
</dbReference>
<evidence type="ECO:0000313" key="12">
    <source>
        <dbReference type="EMBL" id="PUE58693.1"/>
    </source>
</evidence>
<dbReference type="GO" id="GO:0003677">
    <property type="term" value="F:DNA binding"/>
    <property type="evidence" value="ECO:0007669"/>
    <property type="project" value="UniProtKB-UniRule"/>
</dbReference>
<dbReference type="InterPro" id="IPR003716">
    <property type="entry name" value="DNA-dir_RNA_pol_omega"/>
</dbReference>
<dbReference type="Proteomes" id="UP000251341">
    <property type="component" value="Unassembled WGS sequence"/>
</dbReference>
<dbReference type="SUPFAM" id="SSF63562">
    <property type="entry name" value="RPB6/omega subunit-like"/>
    <property type="match status" value="1"/>
</dbReference>
<comment type="catalytic activity">
    <reaction evidence="10 11">
        <text>RNA(n) + a ribonucleoside 5'-triphosphate = RNA(n+1) + diphosphate</text>
        <dbReference type="Rhea" id="RHEA:21248"/>
        <dbReference type="Rhea" id="RHEA-COMP:14527"/>
        <dbReference type="Rhea" id="RHEA-COMP:17342"/>
        <dbReference type="ChEBI" id="CHEBI:33019"/>
        <dbReference type="ChEBI" id="CHEBI:61557"/>
        <dbReference type="ChEBI" id="CHEBI:140395"/>
        <dbReference type="EC" id="2.7.7.6"/>
    </reaction>
</comment>
<dbReference type="PANTHER" id="PTHR34476">
    <property type="entry name" value="DNA-DIRECTED RNA POLYMERASE SUBUNIT OMEGA"/>
    <property type="match status" value="1"/>
</dbReference>
<dbReference type="RefSeq" id="WP_104798901.1">
    <property type="nucleotide sequence ID" value="NZ_NESP01000001.1"/>
</dbReference>
<dbReference type="GO" id="GO:0006351">
    <property type="term" value="P:DNA-templated transcription"/>
    <property type="evidence" value="ECO:0007669"/>
    <property type="project" value="UniProtKB-UniRule"/>
</dbReference>
<evidence type="ECO:0000313" key="13">
    <source>
        <dbReference type="Proteomes" id="UP000251341"/>
    </source>
</evidence>
<dbReference type="GO" id="GO:0000428">
    <property type="term" value="C:DNA-directed RNA polymerase complex"/>
    <property type="evidence" value="ECO:0007669"/>
    <property type="project" value="UniProtKB-KW"/>
</dbReference>
<dbReference type="GO" id="GO:0003899">
    <property type="term" value="F:DNA-directed RNA polymerase activity"/>
    <property type="evidence" value="ECO:0007669"/>
    <property type="project" value="UniProtKB-UniRule"/>
</dbReference>
<dbReference type="InterPro" id="IPR036161">
    <property type="entry name" value="RPB6/omega-like_sf"/>
</dbReference>
<sequence length="67" mass="7408">MARITVEDCLEQIPNRFQLVLCATYRARMLSQGHTPKVESKNKPGVTALREIAAGQIGIEMLKKVPG</sequence>
<evidence type="ECO:0000256" key="10">
    <source>
        <dbReference type="ARBA" id="ARBA00048552"/>
    </source>
</evidence>
<protein>
    <recommendedName>
        <fullName evidence="3 11">DNA-directed RNA polymerase subunit omega</fullName>
        <shortName evidence="11">RNAP omega subunit</shortName>
        <ecNumber evidence="2 11">2.7.7.6</ecNumber>
    </recommendedName>
    <alternativeName>
        <fullName evidence="9 11">RNA polymerase omega subunit</fullName>
    </alternativeName>
    <alternativeName>
        <fullName evidence="8 11">Transcriptase subunit omega</fullName>
    </alternativeName>
</protein>
<dbReference type="PANTHER" id="PTHR34476:SF1">
    <property type="entry name" value="DNA-DIRECTED RNA POLYMERASE SUBUNIT OMEGA"/>
    <property type="match status" value="1"/>
</dbReference>
<gene>
    <name evidence="11" type="primary">rpoZ</name>
    <name evidence="12" type="ORF">B9Z44_03210</name>
</gene>
<evidence type="ECO:0000256" key="6">
    <source>
        <dbReference type="ARBA" id="ARBA00022695"/>
    </source>
</evidence>
<accession>A0A315ELD0</accession>
<dbReference type="InterPro" id="IPR006110">
    <property type="entry name" value="Pol_omega/Rpo6/RPB6"/>
</dbReference>